<name>A0A1N6CW43_9SPHN</name>
<proteinExistence type="predicted"/>
<dbReference type="AlphaFoldDB" id="A0A1N6CW43"/>
<feature type="transmembrane region" description="Helical" evidence="1">
    <location>
        <begin position="82"/>
        <end position="101"/>
    </location>
</feature>
<keyword evidence="1" id="KW-0812">Transmembrane</keyword>
<keyword evidence="1" id="KW-0472">Membrane</keyword>
<keyword evidence="3" id="KW-1185">Reference proteome</keyword>
<protein>
    <submittedName>
        <fullName evidence="2">Uncharacterized protein</fullName>
    </submittedName>
</protein>
<dbReference type="EMBL" id="FSQW01000001">
    <property type="protein sequence ID" value="SIN62697.1"/>
    <property type="molecule type" value="Genomic_DNA"/>
</dbReference>
<accession>A0A1N6CW43</accession>
<evidence type="ECO:0000313" key="3">
    <source>
        <dbReference type="Proteomes" id="UP000185192"/>
    </source>
</evidence>
<organism evidence="2 3">
    <name type="scientific">Parasphingorhabdus marina DSM 22363</name>
    <dbReference type="NCBI Taxonomy" id="1123272"/>
    <lineage>
        <taxon>Bacteria</taxon>
        <taxon>Pseudomonadati</taxon>
        <taxon>Pseudomonadota</taxon>
        <taxon>Alphaproteobacteria</taxon>
        <taxon>Sphingomonadales</taxon>
        <taxon>Sphingomonadaceae</taxon>
        <taxon>Parasphingorhabdus</taxon>
    </lineage>
</organism>
<dbReference type="STRING" id="1123272.SAMN02745824_1115"/>
<gene>
    <name evidence="2" type="ORF">SAMN02745824_1115</name>
</gene>
<dbReference type="RefSeq" id="WP_074204083.1">
    <property type="nucleotide sequence ID" value="NZ_FSQW01000001.1"/>
</dbReference>
<feature type="transmembrane region" description="Helical" evidence="1">
    <location>
        <begin position="108"/>
        <end position="129"/>
    </location>
</feature>
<sequence>MTRIQFFLTLFWTINAYALVWGGKPERIAVAIFIPGLFLSTLAVSPLAQRFGNVEFGILLVDLAMLIAFVTMALYAERFWPLWMSAMQVIQVISHLPIIFIPELLPQAYGAVIAIWSYPMLILLAIGTYRHQQRLKKFGADKSWSNS</sequence>
<reference evidence="3" key="1">
    <citation type="submission" date="2016-11" db="EMBL/GenBank/DDBJ databases">
        <authorList>
            <person name="Varghese N."/>
            <person name="Submissions S."/>
        </authorList>
    </citation>
    <scope>NUCLEOTIDE SEQUENCE [LARGE SCALE GENOMIC DNA]</scope>
    <source>
        <strain evidence="3">DSM 22363</strain>
    </source>
</reference>
<feature type="transmembrane region" description="Helical" evidence="1">
    <location>
        <begin position="28"/>
        <end position="44"/>
    </location>
</feature>
<feature type="transmembrane region" description="Helical" evidence="1">
    <location>
        <begin position="56"/>
        <end position="76"/>
    </location>
</feature>
<evidence type="ECO:0000256" key="1">
    <source>
        <dbReference type="SAM" id="Phobius"/>
    </source>
</evidence>
<evidence type="ECO:0000313" key="2">
    <source>
        <dbReference type="EMBL" id="SIN62697.1"/>
    </source>
</evidence>
<keyword evidence="1" id="KW-1133">Transmembrane helix</keyword>
<dbReference type="Proteomes" id="UP000185192">
    <property type="component" value="Unassembled WGS sequence"/>
</dbReference>